<name>A0A918JNF8_9BURK</name>
<dbReference type="Proteomes" id="UP000608345">
    <property type="component" value="Unassembled WGS sequence"/>
</dbReference>
<evidence type="ECO:0000313" key="1">
    <source>
        <dbReference type="EMBL" id="GGW88193.1"/>
    </source>
</evidence>
<accession>A0A918JNF8</accession>
<reference evidence="1" key="1">
    <citation type="journal article" date="2014" name="Int. J. Syst. Evol. Microbiol.">
        <title>Complete genome sequence of Corynebacterium casei LMG S-19264T (=DSM 44701T), isolated from a smear-ripened cheese.</title>
        <authorList>
            <consortium name="US DOE Joint Genome Institute (JGI-PGF)"/>
            <person name="Walter F."/>
            <person name="Albersmeier A."/>
            <person name="Kalinowski J."/>
            <person name="Ruckert C."/>
        </authorList>
    </citation>
    <scope>NUCLEOTIDE SEQUENCE</scope>
    <source>
        <strain evidence="1">KCTC 23732</strain>
    </source>
</reference>
<evidence type="ECO:0000313" key="2">
    <source>
        <dbReference type="Proteomes" id="UP000608345"/>
    </source>
</evidence>
<proteinExistence type="predicted"/>
<dbReference type="AlphaFoldDB" id="A0A918JNF8"/>
<dbReference type="RefSeq" id="WP_189385132.1">
    <property type="nucleotide sequence ID" value="NZ_BMYS01000011.1"/>
</dbReference>
<gene>
    <name evidence="1" type="ORF">GCM10011450_17760</name>
</gene>
<reference evidence="1" key="2">
    <citation type="submission" date="2020-09" db="EMBL/GenBank/DDBJ databases">
        <authorList>
            <person name="Sun Q."/>
            <person name="Kim S."/>
        </authorList>
    </citation>
    <scope>NUCLEOTIDE SEQUENCE</scope>
    <source>
        <strain evidence="1">KCTC 23732</strain>
    </source>
</reference>
<keyword evidence="2" id="KW-1185">Reference proteome</keyword>
<organism evidence="1 2">
    <name type="scientific">Advenella faeciporci</name>
    <dbReference type="NCBI Taxonomy" id="797535"/>
    <lineage>
        <taxon>Bacteria</taxon>
        <taxon>Pseudomonadati</taxon>
        <taxon>Pseudomonadota</taxon>
        <taxon>Betaproteobacteria</taxon>
        <taxon>Burkholderiales</taxon>
        <taxon>Alcaligenaceae</taxon>
    </lineage>
</organism>
<comment type="caution">
    <text evidence="1">The sequence shown here is derived from an EMBL/GenBank/DDBJ whole genome shotgun (WGS) entry which is preliminary data.</text>
</comment>
<protein>
    <submittedName>
        <fullName evidence="1">Uncharacterized protein</fullName>
    </submittedName>
</protein>
<sequence>MTTIRAEGLARQFMLGLVSLDNLETLQKMVLPSGAPLEFILAVPGRRYNEFANLLAPFNQSAQNTDESDIVGEEKWSNLCLVDRIRAHAYICFIALVLARVMRERLYQNPVPDVCSPERALSVLRRIQTHKVTFDGQPAVPESLP</sequence>
<dbReference type="EMBL" id="BMYS01000011">
    <property type="protein sequence ID" value="GGW88193.1"/>
    <property type="molecule type" value="Genomic_DNA"/>
</dbReference>